<dbReference type="EMBL" id="NKCI01000001">
    <property type="protein sequence ID" value="RSL73843.1"/>
    <property type="molecule type" value="Genomic_DNA"/>
</dbReference>
<dbReference type="Proteomes" id="UP000288168">
    <property type="component" value="Unassembled WGS sequence"/>
</dbReference>
<proteinExistence type="predicted"/>
<evidence type="ECO:0000313" key="2">
    <source>
        <dbReference type="EMBL" id="RSL73843.1"/>
    </source>
</evidence>
<comment type="caution">
    <text evidence="2">The sequence shown here is derived from an EMBL/GenBank/DDBJ whole genome shotgun (WGS) entry which is preliminary data.</text>
</comment>
<dbReference type="AlphaFoldDB" id="A0A428R8L9"/>
<evidence type="ECO:0000256" key="1">
    <source>
        <dbReference type="SAM" id="MobiDB-lite"/>
    </source>
</evidence>
<feature type="region of interest" description="Disordered" evidence="1">
    <location>
        <begin position="1"/>
        <end position="23"/>
    </location>
</feature>
<keyword evidence="3" id="KW-1185">Reference proteome</keyword>
<evidence type="ECO:0000313" key="3">
    <source>
        <dbReference type="Proteomes" id="UP000288168"/>
    </source>
</evidence>
<reference evidence="2 3" key="1">
    <citation type="submission" date="2017-06" db="EMBL/GenBank/DDBJ databases">
        <title>Comparative genomic analysis of Ambrosia Fusariam Clade fungi.</title>
        <authorList>
            <person name="Stajich J.E."/>
            <person name="Carrillo J."/>
            <person name="Kijimoto T."/>
            <person name="Eskalen A."/>
            <person name="O'Donnell K."/>
            <person name="Kasson M."/>
        </authorList>
    </citation>
    <scope>NUCLEOTIDE SEQUENCE [LARGE SCALE GENOMIC DNA]</scope>
    <source>
        <strain evidence="2 3">NRRL62584</strain>
    </source>
</reference>
<organism evidence="2 3">
    <name type="scientific">Fusarium duplospermum</name>
    <dbReference type="NCBI Taxonomy" id="1325734"/>
    <lineage>
        <taxon>Eukaryota</taxon>
        <taxon>Fungi</taxon>
        <taxon>Dikarya</taxon>
        <taxon>Ascomycota</taxon>
        <taxon>Pezizomycotina</taxon>
        <taxon>Sordariomycetes</taxon>
        <taxon>Hypocreomycetidae</taxon>
        <taxon>Hypocreales</taxon>
        <taxon>Nectriaceae</taxon>
        <taxon>Fusarium</taxon>
        <taxon>Fusarium solani species complex</taxon>
    </lineage>
</organism>
<gene>
    <name evidence="2" type="ORF">CEP54_000183</name>
</gene>
<protein>
    <submittedName>
        <fullName evidence="2">Uncharacterized protein</fullName>
    </submittedName>
</protein>
<accession>A0A428R8L9</accession>
<name>A0A428R8L9_9HYPO</name>
<sequence>MISESSDWPIGVGTPQPPDLRLRRHTLPPPRHPLGGLMSLAQLETPASCAQCLAASSLFFISSFIFDLPRDPALSFTLT</sequence>